<dbReference type="EMBL" id="PFGC01000015">
    <property type="protein sequence ID" value="PIW37243.1"/>
    <property type="molecule type" value="Genomic_DNA"/>
</dbReference>
<comment type="caution">
    <text evidence="1">The sequence shown here is derived from an EMBL/GenBank/DDBJ whole genome shotgun (WGS) entry which is preliminary data.</text>
</comment>
<dbReference type="AlphaFoldDB" id="A0A2M7H4U3"/>
<protein>
    <submittedName>
        <fullName evidence="1">Uncharacterized protein</fullName>
    </submittedName>
</protein>
<accession>A0A2M7H4U3</accession>
<feature type="non-terminal residue" evidence="1">
    <location>
        <position position="112"/>
    </location>
</feature>
<organism evidence="1 2">
    <name type="scientific">Candidatus Kerfeldbacteria bacterium CG15_BIG_FIL_POST_REV_8_21_14_020_45_12</name>
    <dbReference type="NCBI Taxonomy" id="2014247"/>
    <lineage>
        <taxon>Bacteria</taxon>
        <taxon>Candidatus Kerfeldiibacteriota</taxon>
    </lineage>
</organism>
<proteinExistence type="predicted"/>
<reference evidence="1 2" key="1">
    <citation type="submission" date="2017-09" db="EMBL/GenBank/DDBJ databases">
        <title>Depth-based differentiation of microbial function through sediment-hosted aquifers and enrichment of novel symbionts in the deep terrestrial subsurface.</title>
        <authorList>
            <person name="Probst A.J."/>
            <person name="Ladd B."/>
            <person name="Jarett J.K."/>
            <person name="Geller-Mcgrath D.E."/>
            <person name="Sieber C.M."/>
            <person name="Emerson J.B."/>
            <person name="Anantharaman K."/>
            <person name="Thomas B.C."/>
            <person name="Malmstrom R."/>
            <person name="Stieglmeier M."/>
            <person name="Klingl A."/>
            <person name="Woyke T."/>
            <person name="Ryan C.M."/>
            <person name="Banfield J.F."/>
        </authorList>
    </citation>
    <scope>NUCLEOTIDE SEQUENCE [LARGE SCALE GENOMIC DNA]</scope>
    <source>
        <strain evidence="1">CG15_BIG_FIL_POST_REV_8_21_14_020_45_12</strain>
    </source>
</reference>
<name>A0A2M7H4U3_9BACT</name>
<sequence>MPYKSFHSLLIVLFLLLTGCGRYVEPVPPEILAPEPVKDFSAVAAEDGVVFSFHSSEKDNRGKPLQTLEGYNIYRKQLTEEDMSIFKREGYSLVTTIQDSHLKPLQELQQQA</sequence>
<dbReference type="Proteomes" id="UP000230292">
    <property type="component" value="Unassembled WGS sequence"/>
</dbReference>
<evidence type="ECO:0000313" key="1">
    <source>
        <dbReference type="EMBL" id="PIW37243.1"/>
    </source>
</evidence>
<evidence type="ECO:0000313" key="2">
    <source>
        <dbReference type="Proteomes" id="UP000230292"/>
    </source>
</evidence>
<dbReference type="PROSITE" id="PS51257">
    <property type="entry name" value="PROKAR_LIPOPROTEIN"/>
    <property type="match status" value="1"/>
</dbReference>
<gene>
    <name evidence="1" type="ORF">COW24_01255</name>
</gene>